<feature type="transmembrane region" description="Helical" evidence="1">
    <location>
        <begin position="136"/>
        <end position="155"/>
    </location>
</feature>
<feature type="transmembrane region" description="Helical" evidence="1">
    <location>
        <begin position="15"/>
        <end position="33"/>
    </location>
</feature>
<feature type="transmembrane region" description="Helical" evidence="1">
    <location>
        <begin position="100"/>
        <end position="124"/>
    </location>
</feature>
<evidence type="ECO:0000259" key="2">
    <source>
        <dbReference type="PROSITE" id="PS50850"/>
    </source>
</evidence>
<dbReference type="InterPro" id="IPR036259">
    <property type="entry name" value="MFS_trans_sf"/>
</dbReference>
<feature type="domain" description="Major facilitator superfamily (MFS) profile" evidence="2">
    <location>
        <begin position="1"/>
        <end position="168"/>
    </location>
</feature>
<dbReference type="InterPro" id="IPR020846">
    <property type="entry name" value="MFS_dom"/>
</dbReference>
<organism evidence="3">
    <name type="scientific">marine sediment metagenome</name>
    <dbReference type="NCBI Taxonomy" id="412755"/>
    <lineage>
        <taxon>unclassified sequences</taxon>
        <taxon>metagenomes</taxon>
        <taxon>ecological metagenomes</taxon>
    </lineage>
</organism>
<dbReference type="GO" id="GO:0022857">
    <property type="term" value="F:transmembrane transporter activity"/>
    <property type="evidence" value="ECO:0007669"/>
    <property type="project" value="InterPro"/>
</dbReference>
<accession>X0UM26</accession>
<feature type="non-terminal residue" evidence="3">
    <location>
        <position position="1"/>
    </location>
</feature>
<dbReference type="AlphaFoldDB" id="X0UM26"/>
<name>X0UM26_9ZZZZ</name>
<dbReference type="PROSITE" id="PS50850">
    <property type="entry name" value="MFS"/>
    <property type="match status" value="1"/>
</dbReference>
<feature type="transmembrane region" description="Helical" evidence="1">
    <location>
        <begin position="45"/>
        <end position="63"/>
    </location>
</feature>
<evidence type="ECO:0000256" key="1">
    <source>
        <dbReference type="SAM" id="Phobius"/>
    </source>
</evidence>
<dbReference type="Pfam" id="PF07690">
    <property type="entry name" value="MFS_1"/>
    <property type="match status" value="1"/>
</dbReference>
<reference evidence="3" key="1">
    <citation type="journal article" date="2014" name="Front. Microbiol.">
        <title>High frequency of phylogenetically diverse reductive dehalogenase-homologous genes in deep subseafloor sedimentary metagenomes.</title>
        <authorList>
            <person name="Kawai M."/>
            <person name="Futagami T."/>
            <person name="Toyoda A."/>
            <person name="Takaki Y."/>
            <person name="Nishi S."/>
            <person name="Hori S."/>
            <person name="Arai W."/>
            <person name="Tsubouchi T."/>
            <person name="Morono Y."/>
            <person name="Uchiyama I."/>
            <person name="Ito T."/>
            <person name="Fujiyama A."/>
            <person name="Inagaki F."/>
            <person name="Takami H."/>
        </authorList>
    </citation>
    <scope>NUCLEOTIDE SEQUENCE</scope>
    <source>
        <strain evidence="3">Expedition CK06-06</strain>
    </source>
</reference>
<sequence length="168" mass="18117">IMPYLSSIGIARTRAGLVAMAIPLMSIGGRLGFGWLADKRDRRRVIAGTFGMVTLGLLCLAYAPNAGFWLLIPFLFLFGTGYGGSTTVRPSIVSEYFGRANFGSIFGFIVGINALGGIAGPWLAGWVYDTWGSYQGIWLTYTGLAVVAMLLIFNISRVKMTRESESGV</sequence>
<gene>
    <name evidence="3" type="ORF">S01H1_32884</name>
</gene>
<feature type="transmembrane region" description="Helical" evidence="1">
    <location>
        <begin position="69"/>
        <end position="88"/>
    </location>
</feature>
<evidence type="ECO:0000313" key="3">
    <source>
        <dbReference type="EMBL" id="GAG06710.1"/>
    </source>
</evidence>
<proteinExistence type="predicted"/>
<keyword evidence="1" id="KW-1133">Transmembrane helix</keyword>
<protein>
    <recommendedName>
        <fullName evidence="2">Major facilitator superfamily (MFS) profile domain-containing protein</fullName>
    </recommendedName>
</protein>
<keyword evidence="1" id="KW-0812">Transmembrane</keyword>
<dbReference type="Gene3D" id="1.20.1250.20">
    <property type="entry name" value="MFS general substrate transporter like domains"/>
    <property type="match status" value="1"/>
</dbReference>
<dbReference type="EMBL" id="BARS01020390">
    <property type="protein sequence ID" value="GAG06710.1"/>
    <property type="molecule type" value="Genomic_DNA"/>
</dbReference>
<dbReference type="InterPro" id="IPR011701">
    <property type="entry name" value="MFS"/>
</dbReference>
<comment type="caution">
    <text evidence="3">The sequence shown here is derived from an EMBL/GenBank/DDBJ whole genome shotgun (WGS) entry which is preliminary data.</text>
</comment>
<dbReference type="SUPFAM" id="SSF103473">
    <property type="entry name" value="MFS general substrate transporter"/>
    <property type="match status" value="1"/>
</dbReference>
<dbReference type="PANTHER" id="PTHR11360:SF290">
    <property type="entry name" value="MONOCARBOXYLATE MFS PERMEASE"/>
    <property type="match status" value="1"/>
</dbReference>
<dbReference type="PANTHER" id="PTHR11360">
    <property type="entry name" value="MONOCARBOXYLATE TRANSPORTER"/>
    <property type="match status" value="1"/>
</dbReference>
<dbReference type="InterPro" id="IPR050327">
    <property type="entry name" value="Proton-linked_MCT"/>
</dbReference>
<keyword evidence="1" id="KW-0472">Membrane</keyword>